<dbReference type="Proteomes" id="UP001325140">
    <property type="component" value="Chromosome"/>
</dbReference>
<feature type="domain" description="Glyceraldehyde 3-phosphate dehydrogenase NAD(P) binding" evidence="3">
    <location>
        <begin position="1"/>
        <end position="161"/>
    </location>
</feature>
<evidence type="ECO:0000256" key="2">
    <source>
        <dbReference type="RuleBase" id="RU000397"/>
    </source>
</evidence>
<sequence>MRVCINGFGRIGRSVLRSFIKAHHEYGEFFDIVCINGRSLSIESAAYALKYDSTHGVLDIPIEYVDDGLFFPTISKGIKVISHESVEALSDAIKGSVDLVLECSGAFNKKKLLQQYFLKSGIVNVIVSAPCEDAEHAIILGVNDDRIKEIKNNHIITLGSCTTNCILPVIKAIDSRFKITSGFATTIHAYTNDQALLDSSHKDKRRGRAANLSIVPSKTGFTSMISELIPELGDKIGGASLRVPVANVSVVDFRFTVDRDISTELLLASMLEYSSIHPNIMTLSSEELVSCDFNGSRHSCIFDTTQLFVKHNNARVMCWYDNEIGFSNRMLDLCKMLVVHNKVTI</sequence>
<dbReference type="SUPFAM" id="SSF55347">
    <property type="entry name" value="Glyceraldehyde-3-phosphate dehydrogenase-like, C-terminal domain"/>
    <property type="match status" value="1"/>
</dbReference>
<evidence type="ECO:0000256" key="1">
    <source>
        <dbReference type="ARBA" id="ARBA00023002"/>
    </source>
</evidence>
<dbReference type="Gene3D" id="3.30.360.10">
    <property type="entry name" value="Dihydrodipicolinate Reductase, domain 2"/>
    <property type="match status" value="1"/>
</dbReference>
<gene>
    <name evidence="4" type="ORF">Fokcrypt_00010</name>
</gene>
<dbReference type="PRINTS" id="PR00078">
    <property type="entry name" value="G3PDHDRGNASE"/>
</dbReference>
<dbReference type="Gene3D" id="3.40.50.720">
    <property type="entry name" value="NAD(P)-binding Rossmann-like Domain"/>
    <property type="match status" value="1"/>
</dbReference>
<evidence type="ECO:0000259" key="3">
    <source>
        <dbReference type="SMART" id="SM00846"/>
    </source>
</evidence>
<accession>A0ABZ0UPB7</accession>
<dbReference type="SUPFAM" id="SSF51735">
    <property type="entry name" value="NAD(P)-binding Rossmann-fold domains"/>
    <property type="match status" value="1"/>
</dbReference>
<organism evidence="4 5">
    <name type="scientific">Candidatus Fokinia crypta</name>
    <dbReference type="NCBI Taxonomy" id="1920990"/>
    <lineage>
        <taxon>Bacteria</taxon>
        <taxon>Pseudomonadati</taxon>
        <taxon>Pseudomonadota</taxon>
        <taxon>Alphaproteobacteria</taxon>
        <taxon>Rickettsiales</taxon>
        <taxon>Candidatus Midichloriaceae</taxon>
        <taxon>Candidatus Fokinia</taxon>
    </lineage>
</organism>
<name>A0ABZ0UPB7_9RICK</name>
<dbReference type="Pfam" id="PF00044">
    <property type="entry name" value="Gp_dh_N"/>
    <property type="match status" value="1"/>
</dbReference>
<evidence type="ECO:0000313" key="5">
    <source>
        <dbReference type="Proteomes" id="UP001325140"/>
    </source>
</evidence>
<dbReference type="InterPro" id="IPR036291">
    <property type="entry name" value="NAD(P)-bd_dom_sf"/>
</dbReference>
<dbReference type="SMART" id="SM00846">
    <property type="entry name" value="Gp_dh_N"/>
    <property type="match status" value="1"/>
</dbReference>
<dbReference type="InterPro" id="IPR020828">
    <property type="entry name" value="GlycerAld_3-P_DH_NAD(P)-bd"/>
</dbReference>
<comment type="similarity">
    <text evidence="2">Belongs to the glyceraldehyde-3-phosphate dehydrogenase family.</text>
</comment>
<keyword evidence="5" id="KW-1185">Reference proteome</keyword>
<dbReference type="PANTHER" id="PTHR43148">
    <property type="entry name" value="GLYCERALDEHYDE-3-PHOSPHATE DEHYDROGENASE 2"/>
    <property type="match status" value="1"/>
</dbReference>
<proteinExistence type="inferred from homology"/>
<dbReference type="InterPro" id="IPR020831">
    <property type="entry name" value="GlycerAld/Erythrose_P_DH"/>
</dbReference>
<dbReference type="Pfam" id="PF02800">
    <property type="entry name" value="Gp_dh_C"/>
    <property type="match status" value="1"/>
</dbReference>
<dbReference type="RefSeq" id="WP_323722169.1">
    <property type="nucleotide sequence ID" value="NZ_CP110343.1"/>
</dbReference>
<dbReference type="InterPro" id="IPR020829">
    <property type="entry name" value="GlycerAld_3-P_DH_cat"/>
</dbReference>
<dbReference type="PIRSF" id="PIRSF000149">
    <property type="entry name" value="GAP_DH"/>
    <property type="match status" value="1"/>
</dbReference>
<reference evidence="4" key="1">
    <citation type="submission" date="2022-10" db="EMBL/GenBank/DDBJ databases">
        <title>Host association and intracellularity evolved multiple times independently in the Rickettsiales.</title>
        <authorList>
            <person name="Castelli M."/>
            <person name="Nardi T."/>
            <person name="Gammuto L."/>
            <person name="Bellinzona G."/>
            <person name="Sabaneyeva E."/>
            <person name="Potekhin A."/>
            <person name="Serra V."/>
            <person name="Petroni G."/>
            <person name="Sassera D."/>
        </authorList>
    </citation>
    <scope>NUCLEOTIDE SEQUENCE [LARGE SCALE GENOMIC DNA]</scope>
    <source>
        <strain evidence="4">US_Bl 11III1</strain>
    </source>
</reference>
<keyword evidence="1" id="KW-0560">Oxidoreductase</keyword>
<evidence type="ECO:0000313" key="4">
    <source>
        <dbReference type="EMBL" id="WPX97507.1"/>
    </source>
</evidence>
<dbReference type="EMBL" id="CP110343">
    <property type="protein sequence ID" value="WPX97507.1"/>
    <property type="molecule type" value="Genomic_DNA"/>
</dbReference>
<protein>
    <submittedName>
        <fullName evidence="4">Glyceraldehyde-3-phosphate dehydrogenase 1</fullName>
    </submittedName>
</protein>